<evidence type="ECO:0000313" key="7">
    <source>
        <dbReference type="Proteomes" id="UP000823388"/>
    </source>
</evidence>
<dbReference type="PROSITE" id="PS51278">
    <property type="entry name" value="GATASE_TYPE_2"/>
    <property type="match status" value="1"/>
</dbReference>
<dbReference type="InterPro" id="IPR017932">
    <property type="entry name" value="GATase_2_dom"/>
</dbReference>
<dbReference type="PANTHER" id="PTHR45937:SF1">
    <property type="entry name" value="ASPARAGINE SYNTHETASE DOMAIN-CONTAINING PROTEIN 1"/>
    <property type="match status" value="1"/>
</dbReference>
<gene>
    <name evidence="6" type="ORF">PVAP13_3KG496600</name>
</gene>
<dbReference type="InterPro" id="IPR029055">
    <property type="entry name" value="Ntn_hydrolases_N"/>
</dbReference>
<dbReference type="Gene3D" id="3.60.20.10">
    <property type="entry name" value="Glutamine Phosphoribosylpyrophosphate, subunit 1, domain 1"/>
    <property type="match status" value="1"/>
</dbReference>
<reference evidence="6" key="1">
    <citation type="submission" date="2020-05" db="EMBL/GenBank/DDBJ databases">
        <title>WGS assembly of Panicum virgatum.</title>
        <authorList>
            <person name="Lovell J.T."/>
            <person name="Jenkins J."/>
            <person name="Shu S."/>
            <person name="Juenger T.E."/>
            <person name="Schmutz J."/>
        </authorList>
    </citation>
    <scope>NUCLEOTIDE SEQUENCE</scope>
    <source>
        <strain evidence="6">AP13</strain>
    </source>
</reference>
<dbReference type="SUPFAM" id="SSF56235">
    <property type="entry name" value="N-terminal nucleophile aminohydrolases (Ntn hydrolases)"/>
    <property type="match status" value="1"/>
</dbReference>
<proteinExistence type="predicted"/>
<dbReference type="Gene3D" id="3.40.50.620">
    <property type="entry name" value="HUPs"/>
    <property type="match status" value="1"/>
</dbReference>
<dbReference type="CDD" id="cd03766">
    <property type="entry name" value="Gn_AT_II_novel"/>
    <property type="match status" value="1"/>
</dbReference>
<evidence type="ECO:0000256" key="4">
    <source>
        <dbReference type="SAM" id="MobiDB-lite"/>
    </source>
</evidence>
<dbReference type="GO" id="GO:0004066">
    <property type="term" value="F:asparagine synthase (glutamine-hydrolyzing) activity"/>
    <property type="evidence" value="ECO:0007669"/>
    <property type="project" value="InterPro"/>
</dbReference>
<keyword evidence="1" id="KW-0028">Amino-acid biosynthesis</keyword>
<feature type="compositionally biased region" description="Polar residues" evidence="4">
    <location>
        <begin position="656"/>
        <end position="679"/>
    </location>
</feature>
<dbReference type="CDD" id="cd01991">
    <property type="entry name" value="Asn_synthase_B_C"/>
    <property type="match status" value="1"/>
</dbReference>
<protein>
    <recommendedName>
        <fullName evidence="5">Glutamine amidotransferase type-2 domain-containing protein</fullName>
    </recommendedName>
</protein>
<keyword evidence="7" id="KW-1185">Reference proteome</keyword>
<name>A0A8T0V180_PANVG</name>
<evidence type="ECO:0000313" key="6">
    <source>
        <dbReference type="EMBL" id="KAG2630192.1"/>
    </source>
</evidence>
<evidence type="ECO:0000256" key="2">
    <source>
        <dbReference type="ARBA" id="ARBA00022888"/>
    </source>
</evidence>
<dbReference type="InterPro" id="IPR014729">
    <property type="entry name" value="Rossmann-like_a/b/a_fold"/>
</dbReference>
<dbReference type="InterPro" id="IPR001962">
    <property type="entry name" value="Asn_synthase"/>
</dbReference>
<organism evidence="6 7">
    <name type="scientific">Panicum virgatum</name>
    <name type="common">Blackwell switchgrass</name>
    <dbReference type="NCBI Taxonomy" id="38727"/>
    <lineage>
        <taxon>Eukaryota</taxon>
        <taxon>Viridiplantae</taxon>
        <taxon>Streptophyta</taxon>
        <taxon>Embryophyta</taxon>
        <taxon>Tracheophyta</taxon>
        <taxon>Spermatophyta</taxon>
        <taxon>Magnoliopsida</taxon>
        <taxon>Liliopsida</taxon>
        <taxon>Poales</taxon>
        <taxon>Poaceae</taxon>
        <taxon>PACMAD clade</taxon>
        <taxon>Panicoideae</taxon>
        <taxon>Panicodae</taxon>
        <taxon>Paniceae</taxon>
        <taxon>Panicinae</taxon>
        <taxon>Panicum</taxon>
        <taxon>Panicum sect. Hiantes</taxon>
    </lineage>
</organism>
<dbReference type="SUPFAM" id="SSF52402">
    <property type="entry name" value="Adenine nucleotide alpha hydrolases-like"/>
    <property type="match status" value="1"/>
</dbReference>
<keyword evidence="3" id="KW-0315">Glutamine amidotransferase</keyword>
<dbReference type="AlphaFoldDB" id="A0A8T0V180"/>
<accession>A0A8T0V180</accession>
<dbReference type="Pfam" id="PF00733">
    <property type="entry name" value="Asn_synthase"/>
    <property type="match status" value="1"/>
</dbReference>
<dbReference type="GO" id="GO:0006529">
    <property type="term" value="P:asparagine biosynthetic process"/>
    <property type="evidence" value="ECO:0007669"/>
    <property type="project" value="UniProtKB-KW"/>
</dbReference>
<evidence type="ECO:0000256" key="3">
    <source>
        <dbReference type="ARBA" id="ARBA00022962"/>
    </source>
</evidence>
<dbReference type="Proteomes" id="UP000823388">
    <property type="component" value="Chromosome 3K"/>
</dbReference>
<feature type="region of interest" description="Disordered" evidence="4">
    <location>
        <begin position="654"/>
        <end position="679"/>
    </location>
</feature>
<sequence length="679" mass="73958">MCGISLVLSGDPLVVPPSAATAAASAAAEIRHSGEGKGVSADELKEALRRRGPDSLGCVRRRLCSDGTVLGADGCDDGGEGKAGVGDSGVAELLFIGATLHLRGAQPVAQPLVSPSGSILVYNGEIYGGIEVADDENDTQALLSSLESCCSCDCHALSRDKTCSCASGGKSVPQILSTIKGPWALIYWQMDSNTIWFGRDAFGRRSLLVHWPTSDDSHFVLSSVAPPSFARNNSDATVNGFMPDPDISDCTKASYWEELPCGIHSIHMKNIRKNVTCAKEGWIVEVNTHEWMDSSLNKLIQWERRLTVPSIEKSFVDGGNHHLSQNFVSSGESEENNKNGVMKIDLLSNSSLCSANCITQSANKVLVALRESVMLRTKMNTLFQGGLNKLRDKELAPIAVLFSGGLDSMILAALLDQCIDPKWTIDLLNVSFDGQLAPDRISAMAGLRELQRISPLRRWHLVEIDTALTDLNGESEHVMSLIHPSNTYMDLNIGIALWLAAGGDGWVDGSACLMQDGSRHKYKSKSRVLIVGSGADEQCAGYGRHRTKYRLGGWNALNEEMRLDVQRIWKRNMGRDDRCISDHGKEARFPFLDENVIKTLLDIPLWEIAKLDEPVGKGDKKILREVARLLGLQEAALQPKRAIQFGSRIARESNRKNFGSNRAANQASAGSVQINQHMP</sequence>
<evidence type="ECO:0000259" key="5">
    <source>
        <dbReference type="PROSITE" id="PS51278"/>
    </source>
</evidence>
<dbReference type="InterPro" id="IPR051857">
    <property type="entry name" value="Asn_synthetase_domain"/>
</dbReference>
<feature type="domain" description="Glutamine amidotransferase type-2" evidence="5">
    <location>
        <begin position="2"/>
        <end position="289"/>
    </location>
</feature>
<evidence type="ECO:0000256" key="1">
    <source>
        <dbReference type="ARBA" id="ARBA00022605"/>
    </source>
</evidence>
<dbReference type="PANTHER" id="PTHR45937">
    <property type="entry name" value="ASPARAGINE SYNTHETASE DOMAIN-CONTAINING PROTEIN 1"/>
    <property type="match status" value="1"/>
</dbReference>
<keyword evidence="2" id="KW-0061">Asparagine biosynthesis</keyword>
<comment type="caution">
    <text evidence="6">The sequence shown here is derived from an EMBL/GenBank/DDBJ whole genome shotgun (WGS) entry which is preliminary data.</text>
</comment>
<dbReference type="Pfam" id="PF13537">
    <property type="entry name" value="GATase_7"/>
    <property type="match status" value="1"/>
</dbReference>
<dbReference type="EMBL" id="CM029041">
    <property type="protein sequence ID" value="KAG2630192.1"/>
    <property type="molecule type" value="Genomic_DNA"/>
</dbReference>